<dbReference type="VEuPathDB" id="VectorBase:GPAI012277"/>
<evidence type="ECO:0000313" key="2">
    <source>
        <dbReference type="Proteomes" id="UP000092445"/>
    </source>
</evidence>
<evidence type="ECO:0000313" key="1">
    <source>
        <dbReference type="EnsemblMetazoa" id="GPAI012277-PA"/>
    </source>
</evidence>
<reference evidence="1" key="2">
    <citation type="submission" date="2020-05" db="UniProtKB">
        <authorList>
            <consortium name="EnsemblMetazoa"/>
        </authorList>
    </citation>
    <scope>IDENTIFICATION</scope>
    <source>
        <strain evidence="1">IAEA</strain>
    </source>
</reference>
<dbReference type="AlphaFoldDB" id="A0A1A9ZEK6"/>
<dbReference type="EnsemblMetazoa" id="GPAI012277-RA">
    <property type="protein sequence ID" value="GPAI012277-PA"/>
    <property type="gene ID" value="GPAI012277"/>
</dbReference>
<organism evidence="1 2">
    <name type="scientific">Glossina pallidipes</name>
    <name type="common">Tsetse fly</name>
    <dbReference type="NCBI Taxonomy" id="7398"/>
    <lineage>
        <taxon>Eukaryota</taxon>
        <taxon>Metazoa</taxon>
        <taxon>Ecdysozoa</taxon>
        <taxon>Arthropoda</taxon>
        <taxon>Hexapoda</taxon>
        <taxon>Insecta</taxon>
        <taxon>Pterygota</taxon>
        <taxon>Neoptera</taxon>
        <taxon>Endopterygota</taxon>
        <taxon>Diptera</taxon>
        <taxon>Brachycera</taxon>
        <taxon>Muscomorpha</taxon>
        <taxon>Hippoboscoidea</taxon>
        <taxon>Glossinidae</taxon>
        <taxon>Glossina</taxon>
    </lineage>
</organism>
<dbReference type="Proteomes" id="UP000092445">
    <property type="component" value="Unassembled WGS sequence"/>
</dbReference>
<name>A0A1A9ZEK6_GLOPL</name>
<reference evidence="2" key="1">
    <citation type="submission" date="2014-03" db="EMBL/GenBank/DDBJ databases">
        <authorList>
            <person name="Aksoy S."/>
            <person name="Warren W."/>
            <person name="Wilson R.K."/>
        </authorList>
    </citation>
    <scope>NUCLEOTIDE SEQUENCE [LARGE SCALE GENOMIC DNA]</scope>
    <source>
        <strain evidence="2">IAEA</strain>
    </source>
</reference>
<accession>A0A1A9ZEK6</accession>
<protein>
    <submittedName>
        <fullName evidence="1">Uncharacterized protein</fullName>
    </submittedName>
</protein>
<proteinExistence type="predicted"/>
<sequence>MKVTIPKLLPPNDTGQVRSGLSWKHNVYKANSSSGEVPMNKVLTGLLSPLWVSVKVLISSSVAKLLVAEFSRTPGRIVVVVPVCGTKDILSFEPPATGKLGLKGFGVVTWLGIAGAEGDEDTMGERVVGVGDFGDGKAGKSSFVGGFFVVGSVSAPTRKSNCGSTVLGLVVVVVVLVTGKLAKGSRPPKLLAEVAAEATVVVAAILLLPEMRAAYLAEDPEALKVLSVLSTVEVFERQTPSQNH</sequence>
<keyword evidence="2" id="KW-1185">Reference proteome</keyword>